<accession>A0ABU0IIK1</accession>
<organism evidence="1 2">
    <name type="scientific">Rhizobium paknamense</name>
    <dbReference type="NCBI Taxonomy" id="1206817"/>
    <lineage>
        <taxon>Bacteria</taxon>
        <taxon>Pseudomonadati</taxon>
        <taxon>Pseudomonadota</taxon>
        <taxon>Alphaproteobacteria</taxon>
        <taxon>Hyphomicrobiales</taxon>
        <taxon>Rhizobiaceae</taxon>
        <taxon>Rhizobium/Agrobacterium group</taxon>
        <taxon>Rhizobium</taxon>
    </lineage>
</organism>
<protein>
    <submittedName>
        <fullName evidence="1">Uncharacterized protein</fullName>
    </submittedName>
</protein>
<reference evidence="1 2" key="1">
    <citation type="submission" date="2023-07" db="EMBL/GenBank/DDBJ databases">
        <title>Genomic Encyclopedia of Type Strains, Phase IV (KMG-IV): sequencing the most valuable type-strain genomes for metagenomic binning, comparative biology and taxonomic classification.</title>
        <authorList>
            <person name="Goeker M."/>
        </authorList>
    </citation>
    <scope>NUCLEOTIDE SEQUENCE [LARGE SCALE GENOMIC DNA]</scope>
    <source>
        <strain evidence="1 2">DSM 100301</strain>
    </source>
</reference>
<name>A0ABU0IIK1_9HYPH</name>
<sequence>MQAKICIELSVVTREFLKKKFSQRRNYILVIIIFFIFEYDKKPPLCGFFRYVIDHESLNLFQNNDKAGGKSFRKKDFIARRCGLRCMCEMKFAATHSKNTVFSVKKAAAGSHKSHGNKDHRKLKSTDVAHDASIAFFTGRSQPLQTKNAPTDSVGALD</sequence>
<dbReference type="RefSeq" id="WP_307160191.1">
    <property type="nucleotide sequence ID" value="NZ_JAUSWH010000022.1"/>
</dbReference>
<evidence type="ECO:0000313" key="2">
    <source>
        <dbReference type="Proteomes" id="UP001235269"/>
    </source>
</evidence>
<gene>
    <name evidence="1" type="ORF">QO005_004446</name>
</gene>
<proteinExistence type="predicted"/>
<comment type="caution">
    <text evidence="1">The sequence shown here is derived from an EMBL/GenBank/DDBJ whole genome shotgun (WGS) entry which is preliminary data.</text>
</comment>
<dbReference type="EMBL" id="JAUSWH010000022">
    <property type="protein sequence ID" value="MDQ0458088.1"/>
    <property type="molecule type" value="Genomic_DNA"/>
</dbReference>
<dbReference type="Proteomes" id="UP001235269">
    <property type="component" value="Unassembled WGS sequence"/>
</dbReference>
<keyword evidence="2" id="KW-1185">Reference proteome</keyword>
<evidence type="ECO:0000313" key="1">
    <source>
        <dbReference type="EMBL" id="MDQ0458088.1"/>
    </source>
</evidence>